<dbReference type="SUPFAM" id="SSF51735">
    <property type="entry name" value="NAD(P)-binding Rossmann-fold domains"/>
    <property type="match status" value="1"/>
</dbReference>
<evidence type="ECO:0000256" key="1">
    <source>
        <dbReference type="ARBA" id="ARBA00006484"/>
    </source>
</evidence>
<evidence type="ECO:0000256" key="3">
    <source>
        <dbReference type="ARBA" id="ARBA00023002"/>
    </source>
</evidence>
<keyword evidence="2" id="KW-0521">NADP</keyword>
<dbReference type="Pfam" id="PF00106">
    <property type="entry name" value="adh_short"/>
    <property type="match status" value="1"/>
</dbReference>
<evidence type="ECO:0000256" key="4">
    <source>
        <dbReference type="RuleBase" id="RU000363"/>
    </source>
</evidence>
<protein>
    <recommendedName>
        <fullName evidence="7">NAD(P)-binding protein</fullName>
    </recommendedName>
</protein>
<evidence type="ECO:0000256" key="2">
    <source>
        <dbReference type="ARBA" id="ARBA00022857"/>
    </source>
</evidence>
<proteinExistence type="inferred from homology"/>
<dbReference type="InterPro" id="IPR036291">
    <property type="entry name" value="NAD(P)-bd_dom_sf"/>
</dbReference>
<dbReference type="PANTHER" id="PTHR44229:SF4">
    <property type="entry name" value="15-HYDROXYPROSTAGLANDIN DEHYDROGENASE [NAD(+)]"/>
    <property type="match status" value="1"/>
</dbReference>
<evidence type="ECO:0000313" key="6">
    <source>
        <dbReference type="Proteomes" id="UP001345691"/>
    </source>
</evidence>
<dbReference type="PRINTS" id="PR00081">
    <property type="entry name" value="GDHRDH"/>
</dbReference>
<keyword evidence="6" id="KW-1185">Reference proteome</keyword>
<gene>
    <name evidence="5" type="ORF">LTR69_008509</name>
</gene>
<dbReference type="PROSITE" id="PS00061">
    <property type="entry name" value="ADH_SHORT"/>
    <property type="match status" value="1"/>
</dbReference>
<name>A0ABR0J3Z2_9EURO</name>
<accession>A0ABR0J3Z2</accession>
<comment type="caution">
    <text evidence="5">The sequence shown here is derived from an EMBL/GenBank/DDBJ whole genome shotgun (WGS) entry which is preliminary data.</text>
</comment>
<dbReference type="PANTHER" id="PTHR44229">
    <property type="entry name" value="15-HYDROXYPROSTAGLANDIN DEHYDROGENASE [NAD(+)]"/>
    <property type="match status" value="1"/>
</dbReference>
<evidence type="ECO:0008006" key="7">
    <source>
        <dbReference type="Google" id="ProtNLM"/>
    </source>
</evidence>
<evidence type="ECO:0000313" key="5">
    <source>
        <dbReference type="EMBL" id="KAK5054941.1"/>
    </source>
</evidence>
<dbReference type="Proteomes" id="UP001345691">
    <property type="component" value="Unassembled WGS sequence"/>
</dbReference>
<sequence length="252" mass="26969">MSSHAKSVVVTGGAGGIGLAIATHYASQGHHVAILDINRSAGQAAQQAILKDHPEAKLAFKQCSERGHIDVVVANAGIAESFKFVHSATTNANPSKPDFKTLDINLIGALYRIHYLSKNDATDSKGSIVTVASDAGIYPFPAGPIYATSKHGIVGLVRALAPPLERKGIRINGLCPCVIETNLAPDRVLFENMVLTPMSTLIRAVVDFDQNPSTTGQLAELHGDNVTIVPPRPYVDEDTRKNMEMFWTLGYS</sequence>
<keyword evidence="3" id="KW-0560">Oxidoreductase</keyword>
<dbReference type="InterPro" id="IPR002347">
    <property type="entry name" value="SDR_fam"/>
</dbReference>
<reference evidence="5 6" key="1">
    <citation type="submission" date="2023-08" db="EMBL/GenBank/DDBJ databases">
        <title>Black Yeasts Isolated from many extreme environments.</title>
        <authorList>
            <person name="Coleine C."/>
            <person name="Stajich J.E."/>
            <person name="Selbmann L."/>
        </authorList>
    </citation>
    <scope>NUCLEOTIDE SEQUENCE [LARGE SCALE GENOMIC DNA]</scope>
    <source>
        <strain evidence="5 6">CCFEE 6328</strain>
    </source>
</reference>
<dbReference type="InterPro" id="IPR020904">
    <property type="entry name" value="Sc_DH/Rdtase_CS"/>
</dbReference>
<organism evidence="5 6">
    <name type="scientific">Exophiala sideris</name>
    <dbReference type="NCBI Taxonomy" id="1016849"/>
    <lineage>
        <taxon>Eukaryota</taxon>
        <taxon>Fungi</taxon>
        <taxon>Dikarya</taxon>
        <taxon>Ascomycota</taxon>
        <taxon>Pezizomycotina</taxon>
        <taxon>Eurotiomycetes</taxon>
        <taxon>Chaetothyriomycetidae</taxon>
        <taxon>Chaetothyriales</taxon>
        <taxon>Herpotrichiellaceae</taxon>
        <taxon>Exophiala</taxon>
    </lineage>
</organism>
<comment type="similarity">
    <text evidence="1 4">Belongs to the short-chain dehydrogenases/reductases (SDR) family.</text>
</comment>
<dbReference type="PRINTS" id="PR00080">
    <property type="entry name" value="SDRFAMILY"/>
</dbReference>
<dbReference type="EMBL" id="JAVRRF010000021">
    <property type="protein sequence ID" value="KAK5054941.1"/>
    <property type="molecule type" value="Genomic_DNA"/>
</dbReference>
<dbReference type="Gene3D" id="3.40.50.720">
    <property type="entry name" value="NAD(P)-binding Rossmann-like Domain"/>
    <property type="match status" value="1"/>
</dbReference>